<dbReference type="EMBL" id="JALGRD010000016">
    <property type="protein sequence ID" value="MCJ0975883.1"/>
    <property type="molecule type" value="Genomic_DNA"/>
</dbReference>
<comment type="caution">
    <text evidence="1">The sequence shown here is derived from an EMBL/GenBank/DDBJ whole genome shotgun (WGS) entry which is preliminary data.</text>
</comment>
<gene>
    <name evidence="1" type="ORF">MST27_21215</name>
</gene>
<keyword evidence="2" id="KW-1185">Reference proteome</keyword>
<proteinExistence type="predicted"/>
<name>A0A9X1W7C1_9GAMM</name>
<organism evidence="1 2">
    <name type="scientific">Stutzerimonas marianensis</name>
    <dbReference type="NCBI Taxonomy" id="2929513"/>
    <lineage>
        <taxon>Bacteria</taxon>
        <taxon>Pseudomonadati</taxon>
        <taxon>Pseudomonadota</taxon>
        <taxon>Gammaproteobacteria</taxon>
        <taxon>Pseudomonadales</taxon>
        <taxon>Pseudomonadaceae</taxon>
        <taxon>Stutzerimonas</taxon>
    </lineage>
</organism>
<dbReference type="AlphaFoldDB" id="A0A9X1W7C1"/>
<evidence type="ECO:0000313" key="2">
    <source>
        <dbReference type="Proteomes" id="UP001139682"/>
    </source>
</evidence>
<reference evidence="1" key="1">
    <citation type="submission" date="2022-03" db="EMBL/GenBank/DDBJ databases">
        <title>Pseudomonas marianensis sp. nov., a marine bacterium isolated from deep-sea sediments of the Mariana Trench.</title>
        <authorList>
            <person name="Wei Y."/>
        </authorList>
    </citation>
    <scope>NUCLEOTIDE SEQUENCE</scope>
    <source>
        <strain evidence="1">PS1</strain>
    </source>
</reference>
<sequence>MSLPLSSSSDLAMRKDLVRLRMEMNRQQILYHSQPLAHPFRRLSGIVGMGSRHDHSDTHHSGKGPLMIAATVALALFGKRLGKLGKLARLGITLYPLARRLRH</sequence>
<accession>A0A9X1W7C1</accession>
<dbReference type="Proteomes" id="UP001139682">
    <property type="component" value="Unassembled WGS sequence"/>
</dbReference>
<dbReference type="RefSeq" id="WP_243607872.1">
    <property type="nucleotide sequence ID" value="NZ_JALGRD010000016.1"/>
</dbReference>
<evidence type="ECO:0000313" key="1">
    <source>
        <dbReference type="EMBL" id="MCJ0975883.1"/>
    </source>
</evidence>
<protein>
    <submittedName>
        <fullName evidence="1">Uncharacterized protein</fullName>
    </submittedName>
</protein>